<keyword evidence="7 9" id="KW-0503">Monooxygenase</keyword>
<feature type="binding site" description="axial binding residue" evidence="8">
    <location>
        <position position="457"/>
    </location>
    <ligand>
        <name>heme</name>
        <dbReference type="ChEBI" id="CHEBI:30413"/>
    </ligand>
    <ligandPart>
        <name>Fe</name>
        <dbReference type="ChEBI" id="CHEBI:18248"/>
    </ligandPart>
</feature>
<dbReference type="PRINTS" id="PR00385">
    <property type="entry name" value="P450"/>
</dbReference>
<evidence type="ECO:0000256" key="4">
    <source>
        <dbReference type="ARBA" id="ARBA00023002"/>
    </source>
</evidence>
<keyword evidence="3 8" id="KW-0479">Metal-binding</keyword>
<dbReference type="OMA" id="AKIGQQI"/>
<accession>A0A384K006</accession>
<evidence type="ECO:0000256" key="5">
    <source>
        <dbReference type="ARBA" id="ARBA00023004"/>
    </source>
</evidence>
<dbReference type="PANTHER" id="PTHR46206:SF6">
    <property type="entry name" value="CYTOCHROME P450 MONOOXYGENASE AN1598-RELATED"/>
    <property type="match status" value="1"/>
</dbReference>
<keyword evidence="4 9" id="KW-0560">Oxidoreductase</keyword>
<name>A0A384K006_BOTFB</name>
<evidence type="ECO:0000256" key="1">
    <source>
        <dbReference type="ARBA" id="ARBA00001971"/>
    </source>
</evidence>
<dbReference type="InterPro" id="IPR002403">
    <property type="entry name" value="Cyt_P450_E_grp-IV"/>
</dbReference>
<dbReference type="AlphaFoldDB" id="A0A384K006"/>
<sequence>MPSTLVLGASALLLLAYVIRAILFRPKNLDFPIVGNPSDVDFRAALLEGTAKYPTTPYVLPSDPPTVVLPLTMHDELRNLPENKASFQKELSRMFYGEHTGIGIDTPPIIKVVKTDLNRHVASTIEPLQDESRFALDKELGTYDNWTQVIVYEKILKMIALLSGRVFVGRPLSRTEEWIDISTHFTEDVVLARESVAKYPAWLRSFAIPFLPEIRKLRQHKAVGAELLRPIIEGCIQRFREGKEDYEGDEFDDNQGTFVSWVMKWSDEKKKEDPFALAQHQLTLSFAAMHTTAMAVTHALFDLASHPQFIAPLREEIDQVLADDGWEDDGSGMKTLKKQSLPKLKKLDSLLKESQRLSPLDLVFNIRSTTSPIRLSTGETIPAGTRITFDAHTINMSGPNVSSLPHDPSNIPALDSPEIFSPFRWSTLREAPGNESKYQYVTTNKESVNFGHGNHACPGRFFAAIEIKVLLVEILKGWDFRLVGDKEGKGGEKPSNYIYNVTISPNPTAELEFKRRVI</sequence>
<dbReference type="KEGG" id="bfu:BCIN_13g00010"/>
<keyword evidence="11" id="KW-1185">Reference proteome</keyword>
<dbReference type="GeneID" id="5426143"/>
<evidence type="ECO:0000313" key="11">
    <source>
        <dbReference type="Proteomes" id="UP000001798"/>
    </source>
</evidence>
<reference evidence="10 11" key="3">
    <citation type="journal article" date="2017" name="Mol. Plant Pathol.">
        <title>A gapless genome sequence of the fungus Botrytis cinerea.</title>
        <authorList>
            <person name="Van Kan J.A."/>
            <person name="Stassen J.H."/>
            <person name="Mosbach A."/>
            <person name="Van Der Lee T.A."/>
            <person name="Faino L."/>
            <person name="Farmer A.D."/>
            <person name="Papasotiriou D.G."/>
            <person name="Zhou S."/>
            <person name="Seidl M.F."/>
            <person name="Cottam E."/>
            <person name="Edel D."/>
            <person name="Hahn M."/>
            <person name="Schwartz D.C."/>
            <person name="Dietrich R.A."/>
            <person name="Widdison S."/>
            <person name="Scalliet G."/>
        </authorList>
    </citation>
    <scope>NUCLEOTIDE SEQUENCE [LARGE SCALE GENOMIC DNA]</scope>
    <source>
        <strain evidence="10 11">B05.10</strain>
    </source>
</reference>
<evidence type="ECO:0000256" key="8">
    <source>
        <dbReference type="PIRSR" id="PIRSR602403-1"/>
    </source>
</evidence>
<proteinExistence type="inferred from homology"/>
<dbReference type="EMBL" id="CP009817">
    <property type="protein sequence ID" value="ATZ56153.1"/>
    <property type="molecule type" value="Genomic_DNA"/>
</dbReference>
<protein>
    <recommendedName>
        <fullName evidence="12">Cytochrome P450</fullName>
    </recommendedName>
</protein>
<dbReference type="PRINTS" id="PR00465">
    <property type="entry name" value="EP450IV"/>
</dbReference>
<dbReference type="OrthoDB" id="1844152at2759"/>
<dbReference type="GO" id="GO:0020037">
    <property type="term" value="F:heme binding"/>
    <property type="evidence" value="ECO:0007669"/>
    <property type="project" value="InterPro"/>
</dbReference>
<comment type="similarity">
    <text evidence="2 9">Belongs to the cytochrome P450 family.</text>
</comment>
<dbReference type="CDD" id="cd11041">
    <property type="entry name" value="CYP503A1-like"/>
    <property type="match status" value="1"/>
</dbReference>
<dbReference type="PROSITE" id="PS00086">
    <property type="entry name" value="CYTOCHROME_P450"/>
    <property type="match status" value="1"/>
</dbReference>
<dbReference type="PANTHER" id="PTHR46206">
    <property type="entry name" value="CYTOCHROME P450"/>
    <property type="match status" value="1"/>
</dbReference>
<dbReference type="VEuPathDB" id="FungiDB:Bcin13g00010"/>
<evidence type="ECO:0000256" key="2">
    <source>
        <dbReference type="ARBA" id="ARBA00010617"/>
    </source>
</evidence>
<dbReference type="SUPFAM" id="SSF48264">
    <property type="entry name" value="Cytochrome P450"/>
    <property type="match status" value="1"/>
</dbReference>
<dbReference type="InterPro" id="IPR001128">
    <property type="entry name" value="Cyt_P450"/>
</dbReference>
<reference evidence="10 11" key="1">
    <citation type="journal article" date="2011" name="PLoS Genet.">
        <title>Genomic analysis of the necrotrophic fungal pathogens Sclerotinia sclerotiorum and Botrytis cinerea.</title>
        <authorList>
            <person name="Amselem J."/>
            <person name="Cuomo C.A."/>
            <person name="van Kan J.A."/>
            <person name="Viaud M."/>
            <person name="Benito E.P."/>
            <person name="Couloux A."/>
            <person name="Coutinho P.M."/>
            <person name="de Vries R.P."/>
            <person name="Dyer P.S."/>
            <person name="Fillinger S."/>
            <person name="Fournier E."/>
            <person name="Gout L."/>
            <person name="Hahn M."/>
            <person name="Kohn L."/>
            <person name="Lapalu N."/>
            <person name="Plummer K.M."/>
            <person name="Pradier J.M."/>
            <person name="Quevillon E."/>
            <person name="Sharon A."/>
            <person name="Simon A."/>
            <person name="ten Have A."/>
            <person name="Tudzynski B."/>
            <person name="Tudzynski P."/>
            <person name="Wincker P."/>
            <person name="Andrew M."/>
            <person name="Anthouard V."/>
            <person name="Beever R.E."/>
            <person name="Beffa R."/>
            <person name="Benoit I."/>
            <person name="Bouzid O."/>
            <person name="Brault B."/>
            <person name="Chen Z."/>
            <person name="Choquer M."/>
            <person name="Collemare J."/>
            <person name="Cotton P."/>
            <person name="Danchin E.G."/>
            <person name="Da Silva C."/>
            <person name="Gautier A."/>
            <person name="Giraud C."/>
            <person name="Giraud T."/>
            <person name="Gonzalez C."/>
            <person name="Grossetete S."/>
            <person name="Guldener U."/>
            <person name="Henrissat B."/>
            <person name="Howlett B.J."/>
            <person name="Kodira C."/>
            <person name="Kretschmer M."/>
            <person name="Lappartient A."/>
            <person name="Leroch M."/>
            <person name="Levis C."/>
            <person name="Mauceli E."/>
            <person name="Neuveglise C."/>
            <person name="Oeser B."/>
            <person name="Pearson M."/>
            <person name="Poulain J."/>
            <person name="Poussereau N."/>
            <person name="Quesneville H."/>
            <person name="Rascle C."/>
            <person name="Schumacher J."/>
            <person name="Segurens B."/>
            <person name="Sexton A."/>
            <person name="Silva E."/>
            <person name="Sirven C."/>
            <person name="Soanes D.M."/>
            <person name="Talbot N.J."/>
            <person name="Templeton M."/>
            <person name="Yandava C."/>
            <person name="Yarden O."/>
            <person name="Zeng Q."/>
            <person name="Rollins J.A."/>
            <person name="Lebrun M.H."/>
            <person name="Dickman M."/>
        </authorList>
    </citation>
    <scope>NUCLEOTIDE SEQUENCE [LARGE SCALE GENOMIC DNA]</scope>
    <source>
        <strain evidence="10 11">B05.10</strain>
    </source>
</reference>
<keyword evidence="8 9" id="KW-0349">Heme</keyword>
<dbReference type="InterPro" id="IPR036396">
    <property type="entry name" value="Cyt_P450_sf"/>
</dbReference>
<dbReference type="GO" id="GO:0004497">
    <property type="term" value="F:monooxygenase activity"/>
    <property type="evidence" value="ECO:0007669"/>
    <property type="project" value="UniProtKB-KW"/>
</dbReference>
<dbReference type="Gene3D" id="1.10.630.10">
    <property type="entry name" value="Cytochrome P450"/>
    <property type="match status" value="1"/>
</dbReference>
<dbReference type="Pfam" id="PF00067">
    <property type="entry name" value="p450"/>
    <property type="match status" value="1"/>
</dbReference>
<dbReference type="RefSeq" id="XP_024552405.1">
    <property type="nucleotide sequence ID" value="XM_024696592.1"/>
</dbReference>
<evidence type="ECO:0008006" key="12">
    <source>
        <dbReference type="Google" id="ProtNLM"/>
    </source>
</evidence>
<evidence type="ECO:0000256" key="9">
    <source>
        <dbReference type="RuleBase" id="RU000461"/>
    </source>
</evidence>
<comment type="cofactor">
    <cofactor evidence="1 8">
        <name>heme</name>
        <dbReference type="ChEBI" id="CHEBI:30413"/>
    </cofactor>
</comment>
<evidence type="ECO:0000256" key="6">
    <source>
        <dbReference type="ARBA" id="ARBA00023026"/>
    </source>
</evidence>
<keyword evidence="6" id="KW-0843">Virulence</keyword>
<dbReference type="InterPro" id="IPR017972">
    <property type="entry name" value="Cyt_P450_CS"/>
</dbReference>
<keyword evidence="5 8" id="KW-0408">Iron</keyword>
<evidence type="ECO:0000313" key="10">
    <source>
        <dbReference type="EMBL" id="ATZ56153.1"/>
    </source>
</evidence>
<dbReference type="GO" id="GO:0005506">
    <property type="term" value="F:iron ion binding"/>
    <property type="evidence" value="ECO:0007669"/>
    <property type="project" value="InterPro"/>
</dbReference>
<dbReference type="Proteomes" id="UP000001798">
    <property type="component" value="Chromosome 13"/>
</dbReference>
<organism evidence="10 11">
    <name type="scientific">Botryotinia fuckeliana (strain B05.10)</name>
    <name type="common">Noble rot fungus</name>
    <name type="synonym">Botrytis cinerea</name>
    <dbReference type="NCBI Taxonomy" id="332648"/>
    <lineage>
        <taxon>Eukaryota</taxon>
        <taxon>Fungi</taxon>
        <taxon>Dikarya</taxon>
        <taxon>Ascomycota</taxon>
        <taxon>Pezizomycotina</taxon>
        <taxon>Leotiomycetes</taxon>
        <taxon>Helotiales</taxon>
        <taxon>Sclerotiniaceae</taxon>
        <taxon>Botrytis</taxon>
    </lineage>
</organism>
<reference evidence="10 11" key="2">
    <citation type="journal article" date="2012" name="Eukaryot. Cell">
        <title>Genome update of Botrytis cinerea strains B05.10 and T4.</title>
        <authorList>
            <person name="Staats M."/>
            <person name="van Kan J.A."/>
        </authorList>
    </citation>
    <scope>NUCLEOTIDE SEQUENCE [LARGE SCALE GENOMIC DNA]</scope>
    <source>
        <strain evidence="10 11">B05.10</strain>
    </source>
</reference>
<gene>
    <name evidence="10" type="ORF">BCIN_13g00010</name>
</gene>
<evidence type="ECO:0000256" key="3">
    <source>
        <dbReference type="ARBA" id="ARBA00022723"/>
    </source>
</evidence>
<evidence type="ECO:0000256" key="7">
    <source>
        <dbReference type="ARBA" id="ARBA00023033"/>
    </source>
</evidence>
<dbReference type="GO" id="GO:0016705">
    <property type="term" value="F:oxidoreductase activity, acting on paired donors, with incorporation or reduction of molecular oxygen"/>
    <property type="evidence" value="ECO:0007669"/>
    <property type="project" value="InterPro"/>
</dbReference>